<evidence type="ECO:0000259" key="7">
    <source>
        <dbReference type="Pfam" id="PF11846"/>
    </source>
</evidence>
<keyword evidence="10" id="KW-1185">Reference proteome</keyword>
<dbReference type="Proteomes" id="UP000838748">
    <property type="component" value="Unassembled WGS sequence"/>
</dbReference>
<reference evidence="9" key="1">
    <citation type="submission" date="2021-11" db="EMBL/GenBank/DDBJ databases">
        <authorList>
            <person name="Rodrigo-Torres L."/>
            <person name="Arahal R. D."/>
            <person name="Lucena T."/>
        </authorList>
    </citation>
    <scope>NUCLEOTIDE SEQUENCE</scope>
    <source>
        <strain evidence="9">CECT 7928</strain>
    </source>
</reference>
<dbReference type="Pfam" id="PF04932">
    <property type="entry name" value="Wzy_C"/>
    <property type="match status" value="1"/>
</dbReference>
<feature type="transmembrane region" description="Helical" evidence="5">
    <location>
        <begin position="410"/>
        <end position="429"/>
    </location>
</feature>
<feature type="transmembrane region" description="Helical" evidence="5">
    <location>
        <begin position="108"/>
        <end position="125"/>
    </location>
</feature>
<keyword evidence="2 5" id="KW-0812">Transmembrane</keyword>
<feature type="domain" description="Virulence factor membrane-bound polymerase C-terminal" evidence="7">
    <location>
        <begin position="388"/>
        <end position="571"/>
    </location>
</feature>
<feature type="transmembrane region" description="Helical" evidence="5">
    <location>
        <begin position="387"/>
        <end position="404"/>
    </location>
</feature>
<dbReference type="InterPro" id="IPR007016">
    <property type="entry name" value="O-antigen_ligase-rel_domated"/>
</dbReference>
<feature type="transmembrane region" description="Helical" evidence="5">
    <location>
        <begin position="137"/>
        <end position="158"/>
    </location>
</feature>
<evidence type="ECO:0000313" key="9">
    <source>
        <dbReference type="EMBL" id="CAH0541592.1"/>
    </source>
</evidence>
<evidence type="ECO:0000259" key="6">
    <source>
        <dbReference type="Pfam" id="PF04932"/>
    </source>
</evidence>
<comment type="subcellular location">
    <subcellularLocation>
        <location evidence="1">Membrane</location>
        <topology evidence="1">Multi-pass membrane protein</topology>
    </subcellularLocation>
</comment>
<dbReference type="EMBL" id="CAKLDM010000002">
    <property type="protein sequence ID" value="CAH0541592.1"/>
    <property type="molecule type" value="Genomic_DNA"/>
</dbReference>
<evidence type="ECO:0000256" key="1">
    <source>
        <dbReference type="ARBA" id="ARBA00004141"/>
    </source>
</evidence>
<dbReference type="Pfam" id="PF15864">
    <property type="entry name" value="PglL_A"/>
    <property type="match status" value="1"/>
</dbReference>
<organism evidence="9 10">
    <name type="scientific">Vibrio marisflavi CECT 7928</name>
    <dbReference type="NCBI Taxonomy" id="634439"/>
    <lineage>
        <taxon>Bacteria</taxon>
        <taxon>Pseudomonadati</taxon>
        <taxon>Pseudomonadota</taxon>
        <taxon>Gammaproteobacteria</taxon>
        <taxon>Vibrionales</taxon>
        <taxon>Vibrionaceae</taxon>
        <taxon>Vibrio</taxon>
    </lineage>
</organism>
<evidence type="ECO:0000259" key="8">
    <source>
        <dbReference type="Pfam" id="PF15864"/>
    </source>
</evidence>
<feature type="transmembrane region" description="Helical" evidence="5">
    <location>
        <begin position="178"/>
        <end position="200"/>
    </location>
</feature>
<name>A0ABN8E8F6_9VIBR</name>
<keyword evidence="4 5" id="KW-0472">Membrane</keyword>
<feature type="transmembrane region" description="Helical" evidence="5">
    <location>
        <begin position="441"/>
        <end position="459"/>
    </location>
</feature>
<dbReference type="InterPro" id="IPR031726">
    <property type="entry name" value="PglL_A"/>
</dbReference>
<keyword evidence="3 5" id="KW-1133">Transmembrane helix</keyword>
<evidence type="ECO:0000256" key="2">
    <source>
        <dbReference type="ARBA" id="ARBA00022692"/>
    </source>
</evidence>
<accession>A0ABN8E8F6</accession>
<protein>
    <recommendedName>
        <fullName evidence="11">Ligase</fullName>
    </recommendedName>
</protein>
<gene>
    <name evidence="9" type="ORF">VMF7928_03655</name>
</gene>
<dbReference type="PANTHER" id="PTHR37422">
    <property type="entry name" value="TEICHURONIC ACID BIOSYNTHESIS PROTEIN TUAE"/>
    <property type="match status" value="1"/>
</dbReference>
<feature type="transmembrane region" description="Helical" evidence="5">
    <location>
        <begin position="212"/>
        <end position="230"/>
    </location>
</feature>
<evidence type="ECO:0000313" key="10">
    <source>
        <dbReference type="Proteomes" id="UP000838748"/>
    </source>
</evidence>
<feature type="transmembrane region" description="Helical" evidence="5">
    <location>
        <begin position="259"/>
        <end position="279"/>
    </location>
</feature>
<evidence type="ECO:0000256" key="3">
    <source>
        <dbReference type="ARBA" id="ARBA00022989"/>
    </source>
</evidence>
<sequence length="591" mass="67152">MAILHTAGTKLEVEAPAAPLNRHFIFSLGFIFLVAMHFFTPNPGGSGLALSFNPVIWFGLSITLAIGLYQLATNHTFRYSRLTIGLLASCILLTVPEFYTSANIEESVTRLAGLWVGLLFFFLLQQFHFSNKQKQRILWFIILAVVIESLFGYFQYLFLQPGNLFGYNTVVNRPYGIFQQPNVMASFLATGLALSGYLLARQPIKYQSQISAVSLLYIIPALTLPLLIVLASRTGWLGTAISIFMLLPYLYYNSTVKRFAGWGASIIVGVLLGFIIAFASHGEKNIEQKAKLDSPRSYIYKQTIDMFIEKPFTGYGYGKFEPSYLLYTARQHQLNPDYKPGLPSLTHPHNELLYWAVEGGLVPVLGILLAAGLVLLRIHRGKKGTRLATFALFVPIVLHSQLEYPFYHSAIHWIIFIIFLYWVDQRSALYKTRPFSEITKALLRIASLMLPIVVGFYMISALHTNYVLTKFEKSNPPNPEILSRASNPVVWKDRLDWDIYSTYLKIGLVKKDAKFIQPYIDWSQKVIKRKPRPAFYTNLIIAYQGMGEDRKAEEIRTEAKYLFPNKDFADVKYIPPSAGVKTERRIDEPSE</sequence>
<feature type="domain" description="O-antigen ligase-related" evidence="6">
    <location>
        <begin position="224"/>
        <end position="362"/>
    </location>
</feature>
<dbReference type="InterPro" id="IPR051533">
    <property type="entry name" value="WaaL-like"/>
</dbReference>
<feature type="transmembrane region" description="Helical" evidence="5">
    <location>
        <begin position="236"/>
        <end position="252"/>
    </location>
</feature>
<feature type="domain" description="Protein glycosylation ligase" evidence="8">
    <location>
        <begin position="174"/>
        <end position="199"/>
    </location>
</feature>
<feature type="transmembrane region" description="Helical" evidence="5">
    <location>
        <begin position="352"/>
        <end position="375"/>
    </location>
</feature>
<proteinExistence type="predicted"/>
<dbReference type="RefSeq" id="WP_237363119.1">
    <property type="nucleotide sequence ID" value="NZ_CAKLDM010000002.1"/>
</dbReference>
<comment type="caution">
    <text evidence="9">The sequence shown here is derived from an EMBL/GenBank/DDBJ whole genome shotgun (WGS) entry which is preliminary data.</text>
</comment>
<evidence type="ECO:0008006" key="11">
    <source>
        <dbReference type="Google" id="ProtNLM"/>
    </source>
</evidence>
<feature type="transmembrane region" description="Helical" evidence="5">
    <location>
        <begin position="84"/>
        <end position="102"/>
    </location>
</feature>
<dbReference type="PANTHER" id="PTHR37422:SF21">
    <property type="entry name" value="EXOQ-LIKE PROTEIN"/>
    <property type="match status" value="1"/>
</dbReference>
<feature type="transmembrane region" description="Helical" evidence="5">
    <location>
        <begin position="51"/>
        <end position="72"/>
    </location>
</feature>
<evidence type="ECO:0000256" key="5">
    <source>
        <dbReference type="SAM" id="Phobius"/>
    </source>
</evidence>
<evidence type="ECO:0000256" key="4">
    <source>
        <dbReference type="ARBA" id="ARBA00023136"/>
    </source>
</evidence>
<feature type="transmembrane region" description="Helical" evidence="5">
    <location>
        <begin position="20"/>
        <end position="39"/>
    </location>
</feature>
<dbReference type="Pfam" id="PF11846">
    <property type="entry name" value="Wzy_C_2"/>
    <property type="match status" value="1"/>
</dbReference>
<dbReference type="InterPro" id="IPR021797">
    <property type="entry name" value="Wzy_C_2"/>
</dbReference>